<dbReference type="Gene3D" id="3.30.230.10">
    <property type="match status" value="1"/>
</dbReference>
<dbReference type="EMBL" id="CP113088">
    <property type="protein sequence ID" value="WAC01427.1"/>
    <property type="molecule type" value="Genomic_DNA"/>
</dbReference>
<evidence type="ECO:0000313" key="2">
    <source>
        <dbReference type="Proteomes" id="UP001164705"/>
    </source>
</evidence>
<accession>A0A9E8SD78</accession>
<organism evidence="1 2">
    <name type="scientific">Lacinutrix neustonica</name>
    <dbReference type="NCBI Taxonomy" id="2980107"/>
    <lineage>
        <taxon>Bacteria</taxon>
        <taxon>Pseudomonadati</taxon>
        <taxon>Bacteroidota</taxon>
        <taxon>Flavobacteriia</taxon>
        <taxon>Flavobacteriales</taxon>
        <taxon>Flavobacteriaceae</taxon>
        <taxon>Lacinutrix</taxon>
    </lineage>
</organism>
<keyword evidence="1" id="KW-0418">Kinase</keyword>
<sequence length="307" mass="34851">MQRFYSHGKLLLTGEYVVLDGAKALALPTKFGQMLTVEVLDEPKIKWQSLDDQDAVWFEDEFVLVDEQTIQSQMPHYDRSVSSRLIELLQAAQHLKPTFLSTKTGYNVTSKLEFPSNWGLGSSSTLINNIAQWAQVDAFALSNATFGGSGYDIACAQQHSPIVYERQHTKPKLQPIIFNKAFKNDLFFIHLNQKQDSRESIKTYQENKTNSKETILKINEITQDILDCATLNTFETLIEAHETLIGTVTNQTPVKQRLFNDYQHAIKSPGGWGGDFILATGHKKEVHSYFKSKGYHTIMAFQDIILE</sequence>
<dbReference type="AlphaFoldDB" id="A0A9E8SD78"/>
<dbReference type="SUPFAM" id="SSF54211">
    <property type="entry name" value="Ribosomal protein S5 domain 2-like"/>
    <property type="match status" value="1"/>
</dbReference>
<dbReference type="GO" id="GO:0016301">
    <property type="term" value="F:kinase activity"/>
    <property type="evidence" value="ECO:0007669"/>
    <property type="project" value="UniProtKB-KW"/>
</dbReference>
<dbReference type="KEGG" id="lnu:N7U66_15480"/>
<reference evidence="1" key="1">
    <citation type="submission" date="2022-11" db="EMBL/GenBank/DDBJ databases">
        <title>Lacinutrix neustonica HL-RS19T sp. nov., isolated from the surface microlayer sample of brackish Lake Shihwa.</title>
        <authorList>
            <person name="Choi J.Y."/>
            <person name="Hwang C.Y."/>
        </authorList>
    </citation>
    <scope>NUCLEOTIDE SEQUENCE</scope>
    <source>
        <strain evidence="1">HL-RS19</strain>
    </source>
</reference>
<dbReference type="InterPro" id="IPR014721">
    <property type="entry name" value="Ribsml_uS5_D2-typ_fold_subgr"/>
</dbReference>
<dbReference type="InterPro" id="IPR047765">
    <property type="entry name" value="GHMP_GYDIA-like"/>
</dbReference>
<evidence type="ECO:0000313" key="1">
    <source>
        <dbReference type="EMBL" id="WAC01427.1"/>
    </source>
</evidence>
<keyword evidence="1" id="KW-0808">Transferase</keyword>
<dbReference type="NCBIfam" id="NF040656">
    <property type="entry name" value="GHMP_GYDIA"/>
    <property type="match status" value="1"/>
</dbReference>
<keyword evidence="2" id="KW-1185">Reference proteome</keyword>
<gene>
    <name evidence="1" type="ORF">N7U66_15480</name>
</gene>
<proteinExistence type="predicted"/>
<dbReference type="Proteomes" id="UP001164705">
    <property type="component" value="Chromosome"/>
</dbReference>
<dbReference type="RefSeq" id="WP_267676040.1">
    <property type="nucleotide sequence ID" value="NZ_CP113088.1"/>
</dbReference>
<dbReference type="InterPro" id="IPR020568">
    <property type="entry name" value="Ribosomal_Su5_D2-typ_SF"/>
</dbReference>
<name>A0A9E8SD78_9FLAO</name>
<protein>
    <submittedName>
        <fullName evidence="1">GYDIA family GHMP kinase</fullName>
    </submittedName>
</protein>